<evidence type="ECO:0000313" key="2">
    <source>
        <dbReference type="EMBL" id="EKD01271.1"/>
    </source>
</evidence>
<dbReference type="HOGENOM" id="CLU_683678_0_0_1"/>
<feature type="region of interest" description="Disordered" evidence="1">
    <location>
        <begin position="148"/>
        <end position="187"/>
    </location>
</feature>
<accession>K1VKI1</accession>
<dbReference type="Proteomes" id="UP000006757">
    <property type="component" value="Unassembled WGS sequence"/>
</dbReference>
<reference evidence="2 3" key="1">
    <citation type="journal article" date="2012" name="Eukaryot. Cell">
        <title>Genome sequence of the Trichosporon asahii environmental strain CBS 8904.</title>
        <authorList>
            <person name="Yang R.Y."/>
            <person name="Li H.T."/>
            <person name="Zhu H."/>
            <person name="Zhou G.P."/>
            <person name="Wang M."/>
            <person name="Wang L."/>
        </authorList>
    </citation>
    <scope>NUCLEOTIDE SEQUENCE [LARGE SCALE GENOMIC DNA]</scope>
    <source>
        <strain evidence="2 3">CBS 8904</strain>
    </source>
</reference>
<dbReference type="EMBL" id="AMBO01000322">
    <property type="protein sequence ID" value="EKD01271.1"/>
    <property type="molecule type" value="Genomic_DNA"/>
</dbReference>
<sequence>MSFSSTSTTSTRLAPIPSVGDAELSRSSSLQPCISRASHGSRTSRTSTVVPGTPRKSLERLPSHVKCTYSPPSYDESNRQTFGTVDEYGNQWRCRLGVWYVVRQKGPRKSSTKPSDAPVVINGKEWRKRFGVCDYFPCIVKRTALQHVQRHDDPRSPTIILDRQAREDPRACITDPPPTSDPGEPRALLRSDVRSIRLSDGYVLAAHRTLTAVQEEGPPTPPPEPDCPPVVDRARPPAPVPANLRPHSDSQRGPPTRPAPQRTRSRSATLPSRHIEEMHELAGELDELPTYAECARDRPPPIGPPVHVVHLQAPHGVHVVNGVQVRSGRSQSLGAAVAGWAGPDRSPRDGWVRDSDGQWRQGRRRAVPVPASNPAHPSNYPLSPRSQARTQTSRSLPSRLGLEPRPHPPHSGQHTQNQSQREQGQRPGHGQILLRPRSRQNNEPAGNGKVWRKKLGVWYVARKEGFFVETVGPQGERWRRTLGVWHVVSET</sequence>
<evidence type="ECO:0000313" key="3">
    <source>
        <dbReference type="Proteomes" id="UP000006757"/>
    </source>
</evidence>
<gene>
    <name evidence="2" type="ORF">A1Q2_04428</name>
</gene>
<proteinExistence type="predicted"/>
<feature type="region of interest" description="Disordered" evidence="1">
    <location>
        <begin position="334"/>
        <end position="448"/>
    </location>
</feature>
<comment type="caution">
    <text evidence="2">The sequence shown here is derived from an EMBL/GenBank/DDBJ whole genome shotgun (WGS) entry which is preliminary data.</text>
</comment>
<protein>
    <submittedName>
        <fullName evidence="2">Uncharacterized protein</fullName>
    </submittedName>
</protein>
<evidence type="ECO:0000256" key="1">
    <source>
        <dbReference type="SAM" id="MobiDB-lite"/>
    </source>
</evidence>
<feature type="compositionally biased region" description="Low complexity" evidence="1">
    <location>
        <begin position="1"/>
        <end position="11"/>
    </location>
</feature>
<feature type="compositionally biased region" description="Polar residues" evidence="1">
    <location>
        <begin position="380"/>
        <end position="396"/>
    </location>
</feature>
<keyword evidence="3" id="KW-1185">Reference proteome</keyword>
<organism evidence="2 3">
    <name type="scientific">Trichosporon asahii var. asahii (strain CBS 8904)</name>
    <name type="common">Yeast</name>
    <dbReference type="NCBI Taxonomy" id="1220162"/>
    <lineage>
        <taxon>Eukaryota</taxon>
        <taxon>Fungi</taxon>
        <taxon>Dikarya</taxon>
        <taxon>Basidiomycota</taxon>
        <taxon>Agaricomycotina</taxon>
        <taxon>Tremellomycetes</taxon>
        <taxon>Trichosporonales</taxon>
        <taxon>Trichosporonaceae</taxon>
        <taxon>Trichosporon</taxon>
    </lineage>
</organism>
<feature type="compositionally biased region" description="Polar residues" evidence="1">
    <location>
        <begin position="25"/>
        <end position="50"/>
    </location>
</feature>
<feature type="region of interest" description="Disordered" evidence="1">
    <location>
        <begin position="1"/>
        <end position="57"/>
    </location>
</feature>
<feature type="compositionally biased region" description="Pro residues" evidence="1">
    <location>
        <begin position="218"/>
        <end position="228"/>
    </location>
</feature>
<dbReference type="AlphaFoldDB" id="K1VKI1"/>
<dbReference type="InParanoid" id="K1VKI1"/>
<feature type="compositionally biased region" description="Basic and acidic residues" evidence="1">
    <location>
        <begin position="345"/>
        <end position="357"/>
    </location>
</feature>
<feature type="region of interest" description="Disordered" evidence="1">
    <location>
        <begin position="212"/>
        <end position="273"/>
    </location>
</feature>
<name>K1VKI1_TRIAC</name>
<feature type="compositionally biased region" description="Polar residues" evidence="1">
    <location>
        <begin position="412"/>
        <end position="422"/>
    </location>
</feature>